<gene>
    <name evidence="2" type="ORF">Nkreftii_002086</name>
</gene>
<dbReference type="Proteomes" id="UP000593737">
    <property type="component" value="Chromosome"/>
</dbReference>
<evidence type="ECO:0000313" key="2">
    <source>
        <dbReference type="EMBL" id="QPD04312.1"/>
    </source>
</evidence>
<sequence>MFTKAITGSFDLKTYPSVVSLASQTGRDARINNYLQCLSIKRDGFKPAQVIYQQDTTAFLSTKPSPEEFMKWQQRHPFPVGSEEQIKILEGEVGKLREEMAKSSQELQALQERAKGRRLIESKRTDFLDALSNGEKGQIDVLFVALNSEAERFARDIVTGLKESGWVVTGFGPLLPTDGVPEGIRVAVKDPQMNSTLTLLSTLKRIGERVELNVNPSRGGPSTIFVGNKP</sequence>
<dbReference type="EMBL" id="CP047423">
    <property type="protein sequence ID" value="QPD04312.1"/>
    <property type="molecule type" value="Genomic_DNA"/>
</dbReference>
<reference evidence="2 3" key="1">
    <citation type="journal article" date="2020" name="ISME J.">
        <title>Enrichment and physiological characterization of a novel comammox Nitrospira indicates ammonium inhibition of complete nitrification.</title>
        <authorList>
            <person name="Sakoula D."/>
            <person name="Koch H."/>
            <person name="Frank J."/>
            <person name="Jetten M.S.M."/>
            <person name="van Kessel M.A.H.J."/>
            <person name="Lucker S."/>
        </authorList>
    </citation>
    <scope>NUCLEOTIDE SEQUENCE [LARGE SCALE GENOMIC DNA]</scope>
    <source>
        <strain evidence="2">Comreactor17</strain>
    </source>
</reference>
<evidence type="ECO:0000256" key="1">
    <source>
        <dbReference type="SAM" id="Coils"/>
    </source>
</evidence>
<name>A0A7S8FEG8_9BACT</name>
<dbReference type="AlphaFoldDB" id="A0A7S8FEG8"/>
<feature type="coiled-coil region" evidence="1">
    <location>
        <begin position="86"/>
        <end position="113"/>
    </location>
</feature>
<keyword evidence="1" id="KW-0175">Coiled coil</keyword>
<dbReference type="KEGG" id="nkf:Nkreftii_002086"/>
<proteinExistence type="predicted"/>
<evidence type="ECO:0000313" key="3">
    <source>
        <dbReference type="Proteomes" id="UP000593737"/>
    </source>
</evidence>
<organism evidence="2 3">
    <name type="scientific">Candidatus Nitrospira kreftii</name>
    <dbReference type="NCBI Taxonomy" id="2652173"/>
    <lineage>
        <taxon>Bacteria</taxon>
        <taxon>Pseudomonadati</taxon>
        <taxon>Nitrospirota</taxon>
        <taxon>Nitrospiria</taxon>
        <taxon>Nitrospirales</taxon>
        <taxon>Nitrospiraceae</taxon>
        <taxon>Nitrospira</taxon>
    </lineage>
</organism>
<protein>
    <submittedName>
        <fullName evidence="2">Uncharacterized protein</fullName>
    </submittedName>
</protein>
<accession>A0A7S8FEG8</accession>